<name>A0A5K7YQ30_9BACT</name>
<dbReference type="Proteomes" id="UP000427906">
    <property type="component" value="Chromosome"/>
</dbReference>
<evidence type="ECO:0000313" key="1">
    <source>
        <dbReference type="EMBL" id="BBO68414.1"/>
    </source>
</evidence>
<keyword evidence="2" id="KW-1185">Reference proteome</keyword>
<dbReference type="PROSITE" id="PS51257">
    <property type="entry name" value="PROKAR_LIPOPROTEIN"/>
    <property type="match status" value="1"/>
</dbReference>
<dbReference type="RefSeq" id="WP_155316583.1">
    <property type="nucleotide sequence ID" value="NZ_AP021874.1"/>
</dbReference>
<organism evidence="1 2">
    <name type="scientific">Desulfosarcina alkanivorans</name>
    <dbReference type="NCBI Taxonomy" id="571177"/>
    <lineage>
        <taxon>Bacteria</taxon>
        <taxon>Pseudomonadati</taxon>
        <taxon>Thermodesulfobacteriota</taxon>
        <taxon>Desulfobacteria</taxon>
        <taxon>Desulfobacterales</taxon>
        <taxon>Desulfosarcinaceae</taxon>
        <taxon>Desulfosarcina</taxon>
    </lineage>
</organism>
<proteinExistence type="predicted"/>
<dbReference type="AlphaFoldDB" id="A0A5K7YQ30"/>
<dbReference type="KEGG" id="dalk:DSCA_23440"/>
<dbReference type="EMBL" id="AP021874">
    <property type="protein sequence ID" value="BBO68414.1"/>
    <property type="molecule type" value="Genomic_DNA"/>
</dbReference>
<evidence type="ECO:0008006" key="3">
    <source>
        <dbReference type="Google" id="ProtNLM"/>
    </source>
</evidence>
<protein>
    <recommendedName>
        <fullName evidence="3">TonB C-terminal domain-containing protein</fullName>
    </recommendedName>
</protein>
<reference evidence="1 2" key="1">
    <citation type="submission" date="2019-11" db="EMBL/GenBank/DDBJ databases">
        <title>Comparative genomics of hydrocarbon-degrading Desulfosarcina strains.</title>
        <authorList>
            <person name="Watanabe M."/>
            <person name="Kojima H."/>
            <person name="Fukui M."/>
        </authorList>
    </citation>
    <scope>NUCLEOTIDE SEQUENCE [LARGE SCALE GENOMIC DNA]</scope>
    <source>
        <strain evidence="1 2">PL12</strain>
    </source>
</reference>
<sequence>MKIKKTIVVVIVASLLIACGSEKEPEHPKSCLESMPETISGLKVSGARTEKNVINNLWPIICRAQELYARRMKENPELGKGTVALKMAVEFNGEIGAYSIVRNTTGDPELEKMILKLFQFMDFAPFGAHNSESEIVLPIHFKP</sequence>
<evidence type="ECO:0000313" key="2">
    <source>
        <dbReference type="Proteomes" id="UP000427906"/>
    </source>
</evidence>
<gene>
    <name evidence="1" type="ORF">DSCA_23440</name>
</gene>
<accession>A0A5K7YQ30</accession>
<dbReference type="OrthoDB" id="4511384at2"/>